<keyword evidence="1" id="KW-0812">Transmembrane</keyword>
<dbReference type="AlphaFoldDB" id="A0A1F5SA52"/>
<evidence type="ECO:0000313" key="3">
    <source>
        <dbReference type="Proteomes" id="UP000178323"/>
    </source>
</evidence>
<dbReference type="STRING" id="1797985.A2Y83_01350"/>
<sequence length="229" mass="25480">MNFFNMLRKKNKLWEKGFTVMELVVVLGIFSISSLIITEIFMAVNKTQKRVMEYQRVQSDISYTMEVMARAVRLGTIDYLGYSSQISNPQTVLYLKDADGRPITFKEGADQSEKCADNESSPCIVSGFDLDADGLIENGEEASITPKGIRITDLKFYISPTIDPFLNTPCVAATQVEDCLSDICEASGFCQVPDRQPIATIVISAQDTAVSNPVAMTMQTTVSSREYYR</sequence>
<evidence type="ECO:0000256" key="1">
    <source>
        <dbReference type="SAM" id="Phobius"/>
    </source>
</evidence>
<gene>
    <name evidence="2" type="ORF">A2Y83_01350</name>
</gene>
<evidence type="ECO:0008006" key="4">
    <source>
        <dbReference type="Google" id="ProtNLM"/>
    </source>
</evidence>
<dbReference type="Proteomes" id="UP000178323">
    <property type="component" value="Unassembled WGS sequence"/>
</dbReference>
<keyword evidence="1" id="KW-1133">Transmembrane helix</keyword>
<proteinExistence type="predicted"/>
<reference evidence="2 3" key="1">
    <citation type="journal article" date="2016" name="Nat. Commun.">
        <title>Thousands of microbial genomes shed light on interconnected biogeochemical processes in an aquifer system.</title>
        <authorList>
            <person name="Anantharaman K."/>
            <person name="Brown C.T."/>
            <person name="Hug L.A."/>
            <person name="Sharon I."/>
            <person name="Castelle C.J."/>
            <person name="Probst A.J."/>
            <person name="Thomas B.C."/>
            <person name="Singh A."/>
            <person name="Wilkins M.J."/>
            <person name="Karaoz U."/>
            <person name="Brodie E.L."/>
            <person name="Williams K.H."/>
            <person name="Hubbard S.S."/>
            <person name="Banfield J.F."/>
        </authorList>
    </citation>
    <scope>NUCLEOTIDE SEQUENCE [LARGE SCALE GENOMIC DNA]</scope>
</reference>
<keyword evidence="1" id="KW-0472">Membrane</keyword>
<name>A0A1F5SA52_9BACT</name>
<organism evidence="2 3">
    <name type="scientific">Candidatus Falkowbacteria bacterium RBG_13_39_14</name>
    <dbReference type="NCBI Taxonomy" id="1797985"/>
    <lineage>
        <taxon>Bacteria</taxon>
        <taxon>Candidatus Falkowiibacteriota</taxon>
    </lineage>
</organism>
<dbReference type="EMBL" id="MFFS01000002">
    <property type="protein sequence ID" value="OGF23343.1"/>
    <property type="molecule type" value="Genomic_DNA"/>
</dbReference>
<protein>
    <recommendedName>
        <fullName evidence="4">Type II secretion system protein J</fullName>
    </recommendedName>
</protein>
<accession>A0A1F5SA52</accession>
<evidence type="ECO:0000313" key="2">
    <source>
        <dbReference type="EMBL" id="OGF23343.1"/>
    </source>
</evidence>
<dbReference type="NCBIfam" id="TIGR02532">
    <property type="entry name" value="IV_pilin_GFxxxE"/>
    <property type="match status" value="1"/>
</dbReference>
<dbReference type="InterPro" id="IPR012902">
    <property type="entry name" value="N_methyl_site"/>
</dbReference>
<feature type="transmembrane region" description="Helical" evidence="1">
    <location>
        <begin position="20"/>
        <end position="44"/>
    </location>
</feature>
<comment type="caution">
    <text evidence="2">The sequence shown here is derived from an EMBL/GenBank/DDBJ whole genome shotgun (WGS) entry which is preliminary data.</text>
</comment>